<accession>A0A382S278</accession>
<evidence type="ECO:0000313" key="1">
    <source>
        <dbReference type="EMBL" id="SVD04039.1"/>
    </source>
</evidence>
<name>A0A382S278_9ZZZZ</name>
<sequence length="47" mass="5529">IRLIVHYFLAITAFSELIPTQCIQQNLGQFSQRQPPPQTRWLANNYL</sequence>
<gene>
    <name evidence="1" type="ORF">METZ01_LOCUS356893</name>
</gene>
<feature type="non-terminal residue" evidence="1">
    <location>
        <position position="1"/>
    </location>
</feature>
<proteinExistence type="predicted"/>
<protein>
    <submittedName>
        <fullName evidence="1">Uncharacterized protein</fullName>
    </submittedName>
</protein>
<organism evidence="1">
    <name type="scientific">marine metagenome</name>
    <dbReference type="NCBI Taxonomy" id="408172"/>
    <lineage>
        <taxon>unclassified sequences</taxon>
        <taxon>metagenomes</taxon>
        <taxon>ecological metagenomes</taxon>
    </lineage>
</organism>
<reference evidence="1" key="1">
    <citation type="submission" date="2018-05" db="EMBL/GenBank/DDBJ databases">
        <authorList>
            <person name="Lanie J.A."/>
            <person name="Ng W.-L."/>
            <person name="Kazmierczak K.M."/>
            <person name="Andrzejewski T.M."/>
            <person name="Davidsen T.M."/>
            <person name="Wayne K.J."/>
            <person name="Tettelin H."/>
            <person name="Glass J.I."/>
            <person name="Rusch D."/>
            <person name="Podicherti R."/>
            <person name="Tsui H.-C.T."/>
            <person name="Winkler M.E."/>
        </authorList>
    </citation>
    <scope>NUCLEOTIDE SEQUENCE</scope>
</reference>
<dbReference type="AlphaFoldDB" id="A0A382S278"/>
<dbReference type="EMBL" id="UINC01125893">
    <property type="protein sequence ID" value="SVD04039.1"/>
    <property type="molecule type" value="Genomic_DNA"/>
</dbReference>